<evidence type="ECO:0000313" key="3">
    <source>
        <dbReference type="Proteomes" id="UP000654075"/>
    </source>
</evidence>
<feature type="coiled-coil region" evidence="1">
    <location>
        <begin position="95"/>
        <end position="125"/>
    </location>
</feature>
<evidence type="ECO:0000256" key="1">
    <source>
        <dbReference type="SAM" id="Coils"/>
    </source>
</evidence>
<name>A0A813GWZ1_POLGL</name>
<protein>
    <submittedName>
        <fullName evidence="2">Uncharacterized protein</fullName>
    </submittedName>
</protein>
<comment type="caution">
    <text evidence="2">The sequence shown here is derived from an EMBL/GenBank/DDBJ whole genome shotgun (WGS) entry which is preliminary data.</text>
</comment>
<sequence length="204" mass="22195">MCMEDANSLALQHFESQGLPESLLQQLRVWQEQSLWRVGDSEGAGNGEGTAVESFLPRTKSESFLPRELPAVQSGPDCLDEPSDDLPRSRLAVLLKSQSARGSDAEATREELEEATREALAEESDGEDICFNDDGDDSPWCHIRARAAQLSGGPPELLQREPASPGRLTPSWKDGFMMTPMLSATSSLVAPTQVYDCAVSISQD</sequence>
<gene>
    <name evidence="2" type="ORF">PGLA1383_LOCUS46214</name>
</gene>
<organism evidence="2 3">
    <name type="scientific">Polarella glacialis</name>
    <name type="common">Dinoflagellate</name>
    <dbReference type="NCBI Taxonomy" id="89957"/>
    <lineage>
        <taxon>Eukaryota</taxon>
        <taxon>Sar</taxon>
        <taxon>Alveolata</taxon>
        <taxon>Dinophyceae</taxon>
        <taxon>Suessiales</taxon>
        <taxon>Suessiaceae</taxon>
        <taxon>Polarella</taxon>
    </lineage>
</organism>
<dbReference type="Proteomes" id="UP000654075">
    <property type="component" value="Unassembled WGS sequence"/>
</dbReference>
<accession>A0A813GWZ1</accession>
<keyword evidence="3" id="KW-1185">Reference proteome</keyword>
<evidence type="ECO:0000313" key="2">
    <source>
        <dbReference type="EMBL" id="CAE8629790.1"/>
    </source>
</evidence>
<dbReference type="AlphaFoldDB" id="A0A813GWZ1"/>
<reference evidence="2" key="1">
    <citation type="submission" date="2021-02" db="EMBL/GenBank/DDBJ databases">
        <authorList>
            <person name="Dougan E. K."/>
            <person name="Rhodes N."/>
            <person name="Thang M."/>
            <person name="Chan C."/>
        </authorList>
    </citation>
    <scope>NUCLEOTIDE SEQUENCE</scope>
</reference>
<feature type="non-terminal residue" evidence="2">
    <location>
        <position position="1"/>
    </location>
</feature>
<proteinExistence type="predicted"/>
<dbReference type="EMBL" id="CAJNNV010029716">
    <property type="protein sequence ID" value="CAE8629790.1"/>
    <property type="molecule type" value="Genomic_DNA"/>
</dbReference>
<keyword evidence="1" id="KW-0175">Coiled coil</keyword>